<comment type="cofactor">
    <cofactor evidence="11">
        <name>heme</name>
        <dbReference type="ChEBI" id="CHEBI:30413"/>
    </cofactor>
</comment>
<keyword evidence="9 12" id="KW-0503">Monooxygenase</keyword>
<dbReference type="PROSITE" id="PS00086">
    <property type="entry name" value="CYTOCHROME_P450"/>
    <property type="match status" value="1"/>
</dbReference>
<dbReference type="GO" id="GO:0016705">
    <property type="term" value="F:oxidoreductase activity, acting on paired donors, with incorporation or reduction of molecular oxygen"/>
    <property type="evidence" value="ECO:0007669"/>
    <property type="project" value="InterPro"/>
</dbReference>
<dbReference type="GO" id="GO:0005506">
    <property type="term" value="F:iron ion binding"/>
    <property type="evidence" value="ECO:0007669"/>
    <property type="project" value="InterPro"/>
</dbReference>
<dbReference type="Gene3D" id="1.10.630.10">
    <property type="entry name" value="Cytochrome P450"/>
    <property type="match status" value="2"/>
</dbReference>
<comment type="subcellular location">
    <subcellularLocation>
        <location evidence="1">Membrane</location>
        <topology evidence="1">Single-pass membrane protein</topology>
    </subcellularLocation>
</comment>
<reference evidence="13 14" key="1">
    <citation type="journal article" date="2020" name="Mol. Plant">
        <title>The Chromosome-Based Rubber Tree Genome Provides New Insights into Spurge Genome Evolution and Rubber Biosynthesis.</title>
        <authorList>
            <person name="Liu J."/>
            <person name="Shi C."/>
            <person name="Shi C.C."/>
            <person name="Li W."/>
            <person name="Zhang Q.J."/>
            <person name="Zhang Y."/>
            <person name="Li K."/>
            <person name="Lu H.F."/>
            <person name="Shi C."/>
            <person name="Zhu S.T."/>
            <person name="Xiao Z.Y."/>
            <person name="Nan H."/>
            <person name="Yue Y."/>
            <person name="Zhu X.G."/>
            <person name="Wu Y."/>
            <person name="Hong X.N."/>
            <person name="Fan G.Y."/>
            <person name="Tong Y."/>
            <person name="Zhang D."/>
            <person name="Mao C.L."/>
            <person name="Liu Y.L."/>
            <person name="Hao S.J."/>
            <person name="Liu W.Q."/>
            <person name="Lv M.Q."/>
            <person name="Zhang H.B."/>
            <person name="Liu Y."/>
            <person name="Hu-Tang G.R."/>
            <person name="Wang J.P."/>
            <person name="Wang J.H."/>
            <person name="Sun Y.H."/>
            <person name="Ni S.B."/>
            <person name="Chen W.B."/>
            <person name="Zhang X.C."/>
            <person name="Jiao Y.N."/>
            <person name="Eichler E.E."/>
            <person name="Li G.H."/>
            <person name="Liu X."/>
            <person name="Gao L.Z."/>
        </authorList>
    </citation>
    <scope>NUCLEOTIDE SEQUENCE [LARGE SCALE GENOMIC DNA]</scope>
    <source>
        <strain evidence="14">cv. GT1</strain>
        <tissue evidence="13">Leaf</tissue>
    </source>
</reference>
<proteinExistence type="inferred from homology"/>
<keyword evidence="7 12" id="KW-0560">Oxidoreductase</keyword>
<evidence type="ECO:0000256" key="6">
    <source>
        <dbReference type="ARBA" id="ARBA00022989"/>
    </source>
</evidence>
<dbReference type="PRINTS" id="PR00385">
    <property type="entry name" value="P450"/>
</dbReference>
<evidence type="ECO:0000256" key="8">
    <source>
        <dbReference type="ARBA" id="ARBA00023004"/>
    </source>
</evidence>
<dbReference type="InterPro" id="IPR002403">
    <property type="entry name" value="Cyt_P450_E_grp-IV"/>
</dbReference>
<organism evidence="13 14">
    <name type="scientific">Hevea brasiliensis</name>
    <name type="common">Para rubber tree</name>
    <name type="synonym">Siphonia brasiliensis</name>
    <dbReference type="NCBI Taxonomy" id="3981"/>
    <lineage>
        <taxon>Eukaryota</taxon>
        <taxon>Viridiplantae</taxon>
        <taxon>Streptophyta</taxon>
        <taxon>Embryophyta</taxon>
        <taxon>Tracheophyta</taxon>
        <taxon>Spermatophyta</taxon>
        <taxon>Magnoliopsida</taxon>
        <taxon>eudicotyledons</taxon>
        <taxon>Gunneridae</taxon>
        <taxon>Pentapetalae</taxon>
        <taxon>rosids</taxon>
        <taxon>fabids</taxon>
        <taxon>Malpighiales</taxon>
        <taxon>Euphorbiaceae</taxon>
        <taxon>Crotonoideae</taxon>
        <taxon>Micrandreae</taxon>
        <taxon>Hevea</taxon>
    </lineage>
</organism>
<dbReference type="GO" id="GO:0004497">
    <property type="term" value="F:monooxygenase activity"/>
    <property type="evidence" value="ECO:0007669"/>
    <property type="project" value="UniProtKB-KW"/>
</dbReference>
<evidence type="ECO:0000256" key="3">
    <source>
        <dbReference type="ARBA" id="ARBA00022617"/>
    </source>
</evidence>
<dbReference type="EMBL" id="JAAGAX010000001">
    <property type="protein sequence ID" value="KAF2324525.1"/>
    <property type="molecule type" value="Genomic_DNA"/>
</dbReference>
<keyword evidence="6" id="KW-1133">Transmembrane helix</keyword>
<evidence type="ECO:0000256" key="12">
    <source>
        <dbReference type="RuleBase" id="RU000461"/>
    </source>
</evidence>
<evidence type="ECO:0000256" key="9">
    <source>
        <dbReference type="ARBA" id="ARBA00023033"/>
    </source>
</evidence>
<keyword evidence="4" id="KW-0812">Transmembrane</keyword>
<dbReference type="GO" id="GO:0016020">
    <property type="term" value="C:membrane"/>
    <property type="evidence" value="ECO:0007669"/>
    <property type="project" value="UniProtKB-SubCell"/>
</dbReference>
<keyword evidence="8 11" id="KW-0408">Iron</keyword>
<gene>
    <name evidence="13" type="ORF">GH714_015045</name>
</gene>
<evidence type="ECO:0008006" key="15">
    <source>
        <dbReference type="Google" id="ProtNLM"/>
    </source>
</evidence>
<dbReference type="InterPro" id="IPR050665">
    <property type="entry name" value="Cytochrome_P450_Monooxygen"/>
</dbReference>
<protein>
    <recommendedName>
        <fullName evidence="15">Cytochrome P450</fullName>
    </recommendedName>
</protein>
<feature type="binding site" description="axial binding residue" evidence="11">
    <location>
        <position position="365"/>
    </location>
    <ligand>
        <name>heme</name>
        <dbReference type="ChEBI" id="CHEBI:30413"/>
    </ligand>
    <ligandPart>
        <name>Fe</name>
        <dbReference type="ChEBI" id="CHEBI:18248"/>
    </ligandPart>
</feature>
<dbReference type="Pfam" id="PF00067">
    <property type="entry name" value="p450"/>
    <property type="match status" value="1"/>
</dbReference>
<keyword evidence="5 11" id="KW-0479">Metal-binding</keyword>
<keyword evidence="10" id="KW-0472">Membrane</keyword>
<keyword evidence="3 11" id="KW-0349">Heme</keyword>
<evidence type="ECO:0000256" key="10">
    <source>
        <dbReference type="ARBA" id="ARBA00023136"/>
    </source>
</evidence>
<sequence length="419" mass="47764">MYLSLLVILSLLLAISLMKFAYSILWVPYKIQAHFQKQGIRGPGYRPMFGNVAEMRRLTAVPQSRRMSLFDHNIVHRVLPFHHRWSCDYGETLLYWFGTTPKLAIAEAGLIKEILMDTSGLFEKAGIEPIAKQLLGDGLAALTGEKWALHRRITSLALNMKQVKMNKERWRVEKEIRASIRELIETNSRIGENSTNLLSLLTCPHKNRDGKDEKLEVEEVVDECMTFYFAGKETSANTLTWALLLLSMHQDWQIKASEEVVRVCREKELPTADMLGELKIISMILNETLRLYTPVVGLTRQARKDIKLGKLEIPAGTELFLALSKAHRDTGIWGVDADDFNPQRFIEARKQSAMFFPWSLGPRICVGQSLAMAEMKIVLTMIIRQFSFVVSPTYVHAPINFLTVLPQYGAPILFRKVSN</sequence>
<dbReference type="GO" id="GO:0020037">
    <property type="term" value="F:heme binding"/>
    <property type="evidence" value="ECO:0007669"/>
    <property type="project" value="InterPro"/>
</dbReference>
<dbReference type="SUPFAM" id="SSF48264">
    <property type="entry name" value="Cytochrome P450"/>
    <property type="match status" value="1"/>
</dbReference>
<comment type="caution">
    <text evidence="13">The sequence shown here is derived from an EMBL/GenBank/DDBJ whole genome shotgun (WGS) entry which is preliminary data.</text>
</comment>
<dbReference type="PANTHER" id="PTHR24282">
    <property type="entry name" value="CYTOCHROME P450 FAMILY MEMBER"/>
    <property type="match status" value="1"/>
</dbReference>
<dbReference type="InterPro" id="IPR001128">
    <property type="entry name" value="Cyt_P450"/>
</dbReference>
<dbReference type="PRINTS" id="PR00465">
    <property type="entry name" value="EP450IV"/>
</dbReference>
<evidence type="ECO:0000256" key="7">
    <source>
        <dbReference type="ARBA" id="ARBA00023002"/>
    </source>
</evidence>
<comment type="similarity">
    <text evidence="2 12">Belongs to the cytochrome P450 family.</text>
</comment>
<evidence type="ECO:0000256" key="1">
    <source>
        <dbReference type="ARBA" id="ARBA00004167"/>
    </source>
</evidence>
<evidence type="ECO:0000256" key="2">
    <source>
        <dbReference type="ARBA" id="ARBA00010617"/>
    </source>
</evidence>
<dbReference type="InterPro" id="IPR036396">
    <property type="entry name" value="Cyt_P450_sf"/>
</dbReference>
<accession>A0A6A6NHC2</accession>
<evidence type="ECO:0000256" key="11">
    <source>
        <dbReference type="PIRSR" id="PIRSR602403-1"/>
    </source>
</evidence>
<keyword evidence="14" id="KW-1185">Reference proteome</keyword>
<evidence type="ECO:0000313" key="13">
    <source>
        <dbReference type="EMBL" id="KAF2324525.1"/>
    </source>
</evidence>
<dbReference type="InterPro" id="IPR017972">
    <property type="entry name" value="Cyt_P450_CS"/>
</dbReference>
<evidence type="ECO:0000313" key="14">
    <source>
        <dbReference type="Proteomes" id="UP000467840"/>
    </source>
</evidence>
<dbReference type="AlphaFoldDB" id="A0A6A6NHC2"/>
<evidence type="ECO:0000256" key="5">
    <source>
        <dbReference type="ARBA" id="ARBA00022723"/>
    </source>
</evidence>
<name>A0A6A6NHC2_HEVBR</name>
<dbReference type="Proteomes" id="UP000467840">
    <property type="component" value="Chromosome 5"/>
</dbReference>
<dbReference type="PANTHER" id="PTHR24282:SF221">
    <property type="entry name" value="CYTOCHROME P450"/>
    <property type="match status" value="1"/>
</dbReference>
<evidence type="ECO:0000256" key="4">
    <source>
        <dbReference type="ARBA" id="ARBA00022692"/>
    </source>
</evidence>